<dbReference type="EMBL" id="CP019628">
    <property type="protein sequence ID" value="AQQ00044.1"/>
    <property type="molecule type" value="Genomic_DNA"/>
</dbReference>
<evidence type="ECO:0000256" key="8">
    <source>
        <dbReference type="ARBA" id="ARBA00022898"/>
    </source>
</evidence>
<dbReference type="GO" id="GO:0030170">
    <property type="term" value="F:pyridoxal phosphate binding"/>
    <property type="evidence" value="ECO:0007669"/>
    <property type="project" value="InterPro"/>
</dbReference>
<dbReference type="Gene3D" id="3.90.1150.10">
    <property type="entry name" value="Aspartate Aminotransferase, domain 1"/>
    <property type="match status" value="1"/>
</dbReference>
<accession>A0A1Q2GY29</accession>
<protein>
    <recommendedName>
        <fullName evidence="4">histidinol-phosphate transaminase</fullName>
        <ecNumber evidence="4">2.6.1.9</ecNumber>
    </recommendedName>
</protein>
<dbReference type="InterPro" id="IPR015424">
    <property type="entry name" value="PyrdxlP-dep_Trfase"/>
</dbReference>
<dbReference type="SUPFAM" id="SSF53383">
    <property type="entry name" value="PLP-dependent transferases"/>
    <property type="match status" value="1"/>
</dbReference>
<evidence type="ECO:0000256" key="7">
    <source>
        <dbReference type="ARBA" id="ARBA00022679"/>
    </source>
</evidence>
<comment type="similarity">
    <text evidence="3">Belongs to the class-II pyridoxal-phosphate-dependent aminotransferase family. Histidinol-phosphate aminotransferase subfamily.</text>
</comment>
<dbReference type="InterPro" id="IPR015421">
    <property type="entry name" value="PyrdxlP-dep_Trfase_major"/>
</dbReference>
<dbReference type="Pfam" id="PF00155">
    <property type="entry name" value="Aminotran_1_2"/>
    <property type="match status" value="1"/>
</dbReference>
<dbReference type="EC" id="2.6.1.9" evidence="4"/>
<evidence type="ECO:0000259" key="12">
    <source>
        <dbReference type="Pfam" id="PF00155"/>
    </source>
</evidence>
<dbReference type="STRING" id="247523.B0W48_09735"/>
<comment type="catalytic activity">
    <reaction evidence="10">
        <text>L-histidinol phosphate + 2-oxoglutarate = 3-(imidazol-4-yl)-2-oxopropyl phosphate + L-glutamate</text>
        <dbReference type="Rhea" id="RHEA:23744"/>
        <dbReference type="ChEBI" id="CHEBI:16810"/>
        <dbReference type="ChEBI" id="CHEBI:29985"/>
        <dbReference type="ChEBI" id="CHEBI:57766"/>
        <dbReference type="ChEBI" id="CHEBI:57980"/>
        <dbReference type="EC" id="2.6.1.9"/>
    </reaction>
</comment>
<evidence type="ECO:0000256" key="6">
    <source>
        <dbReference type="ARBA" id="ARBA00022605"/>
    </source>
</evidence>
<evidence type="ECO:0000256" key="3">
    <source>
        <dbReference type="ARBA" id="ARBA00007970"/>
    </source>
</evidence>
<sequence length="357" mass="39459">MTKLTTFNASDNHVQNRLHLNETNSDKLQVLDSLFLDEFKKISTYPDPSNAELINTLAEFYHVPKDMLILGNGVDEIVLLMCLTFLKGGKSSLIAEQTFPGYETSTIVVGGKNIKVPLVNLKCNLERFKDGINDDVAVAFLCNPHNPTGSLMRINEVEQFIEVMNQNNIIPIIDEAYIQFADEQKHSVLQKIANGANAIVLRTFSKAYGLAGLRVGFAMGPKALIDLVAQSALALPFRVNRFAQRLAGEVLSLGTLEKTVQEVNGLMAQLTAQLSQNNIEFVPSSTNFMCFKPHHGTEQLMARANHLGTQVRDCTAFGLSGWIRASICSQQDLHNLLNLLSIVPVEAKDEELLQTCE</sequence>
<dbReference type="InterPro" id="IPR001917">
    <property type="entry name" value="Aminotrans_II_pyridoxalP_BS"/>
</dbReference>
<dbReference type="KEGG" id="paln:B0W48_09735"/>
<evidence type="ECO:0000256" key="5">
    <source>
        <dbReference type="ARBA" id="ARBA00022576"/>
    </source>
</evidence>
<proteinExistence type="inferred from homology"/>
<dbReference type="GO" id="GO:0000105">
    <property type="term" value="P:L-histidine biosynthetic process"/>
    <property type="evidence" value="ECO:0007669"/>
    <property type="project" value="UniProtKB-KW"/>
</dbReference>
<dbReference type="PANTHER" id="PTHR43643:SF6">
    <property type="entry name" value="HISTIDINOL-PHOSPHATE AMINOTRANSFERASE"/>
    <property type="match status" value="1"/>
</dbReference>
<dbReference type="GO" id="GO:0004400">
    <property type="term" value="F:histidinol-phosphate transaminase activity"/>
    <property type="evidence" value="ECO:0007669"/>
    <property type="project" value="UniProtKB-EC"/>
</dbReference>
<comment type="pathway">
    <text evidence="2">Amino-acid biosynthesis; L-histidine biosynthesis; L-histidine from 5-phospho-alpha-D-ribose 1-diphosphate: step 7/9.</text>
</comment>
<gene>
    <name evidence="13" type="ORF">B0W48_09735</name>
</gene>
<evidence type="ECO:0000256" key="2">
    <source>
        <dbReference type="ARBA" id="ARBA00005011"/>
    </source>
</evidence>
<name>A0A1Q2GY29_9GAMM</name>
<comment type="cofactor">
    <cofactor evidence="1 11">
        <name>pyridoxal 5'-phosphate</name>
        <dbReference type="ChEBI" id="CHEBI:597326"/>
    </cofactor>
</comment>
<evidence type="ECO:0000313" key="14">
    <source>
        <dbReference type="Proteomes" id="UP000188243"/>
    </source>
</evidence>
<dbReference type="CDD" id="cd00609">
    <property type="entry name" value="AAT_like"/>
    <property type="match status" value="1"/>
</dbReference>
<keyword evidence="9" id="KW-0368">Histidine biosynthesis</keyword>
<keyword evidence="8 11" id="KW-0663">Pyridoxal phosphate</keyword>
<evidence type="ECO:0000256" key="10">
    <source>
        <dbReference type="ARBA" id="ARBA00047481"/>
    </source>
</evidence>
<organism evidence="13 14">
    <name type="scientific">Pseudoalteromonas aliena</name>
    <dbReference type="NCBI Taxonomy" id="247523"/>
    <lineage>
        <taxon>Bacteria</taxon>
        <taxon>Pseudomonadati</taxon>
        <taxon>Pseudomonadota</taxon>
        <taxon>Gammaproteobacteria</taxon>
        <taxon>Alteromonadales</taxon>
        <taxon>Pseudoalteromonadaceae</taxon>
        <taxon>Pseudoalteromonas</taxon>
    </lineage>
</organism>
<dbReference type="PANTHER" id="PTHR43643">
    <property type="entry name" value="HISTIDINOL-PHOSPHATE AMINOTRANSFERASE 2"/>
    <property type="match status" value="1"/>
</dbReference>
<dbReference type="RefSeq" id="WP_077536760.1">
    <property type="nucleotide sequence ID" value="NZ_CANLYY010000052.1"/>
</dbReference>
<keyword evidence="5" id="KW-0032">Aminotransferase</keyword>
<keyword evidence="6" id="KW-0028">Amino-acid biosynthesis</keyword>
<reference evidence="13 14" key="1">
    <citation type="submission" date="2017-02" db="EMBL/GenBank/DDBJ databases">
        <title>Complete genome sequence of the cold-active Pseudoalteromonas aliena strain EH1 isolated from Arctic seawater.</title>
        <authorList>
            <person name="Kim E."/>
            <person name="Heo E."/>
            <person name="Kim H."/>
            <person name="Kim D."/>
        </authorList>
    </citation>
    <scope>NUCLEOTIDE SEQUENCE [LARGE SCALE GENOMIC DNA]</scope>
    <source>
        <strain evidence="13 14">EH1</strain>
    </source>
</reference>
<dbReference type="Gene3D" id="3.40.640.10">
    <property type="entry name" value="Type I PLP-dependent aspartate aminotransferase-like (Major domain)"/>
    <property type="match status" value="1"/>
</dbReference>
<evidence type="ECO:0000256" key="4">
    <source>
        <dbReference type="ARBA" id="ARBA00012748"/>
    </source>
</evidence>
<evidence type="ECO:0000256" key="1">
    <source>
        <dbReference type="ARBA" id="ARBA00001933"/>
    </source>
</evidence>
<keyword evidence="7" id="KW-0808">Transferase</keyword>
<dbReference type="Proteomes" id="UP000188243">
    <property type="component" value="Chromosome"/>
</dbReference>
<dbReference type="InterPro" id="IPR050106">
    <property type="entry name" value="HistidinolP_aminotransfase"/>
</dbReference>
<evidence type="ECO:0000256" key="9">
    <source>
        <dbReference type="ARBA" id="ARBA00023102"/>
    </source>
</evidence>
<evidence type="ECO:0000313" key="13">
    <source>
        <dbReference type="EMBL" id="AQQ00044.1"/>
    </source>
</evidence>
<dbReference type="InterPro" id="IPR015422">
    <property type="entry name" value="PyrdxlP-dep_Trfase_small"/>
</dbReference>
<dbReference type="InterPro" id="IPR004839">
    <property type="entry name" value="Aminotransferase_I/II_large"/>
</dbReference>
<dbReference type="AlphaFoldDB" id="A0A1Q2GY29"/>
<dbReference type="PROSITE" id="PS00599">
    <property type="entry name" value="AA_TRANSFER_CLASS_2"/>
    <property type="match status" value="1"/>
</dbReference>
<evidence type="ECO:0000256" key="11">
    <source>
        <dbReference type="RuleBase" id="RU003693"/>
    </source>
</evidence>
<feature type="domain" description="Aminotransferase class I/classII large" evidence="12">
    <location>
        <begin position="36"/>
        <end position="338"/>
    </location>
</feature>